<sequence length="363" mass="41184">MILEKHKLAVWAASFLSLSGLLDVILRCEKIGFTNGLIEAAQDPGKVLFFLFLLPIAAFVLIRTFPEELLCLNRTRKIVAYSLGLCLLAISLLLTIDDAEKGFCDRSPMPSHFSDDLIAKNLYAERQILRTLVDNARFPDRSITPQSLEEMRKAVSNQARSANTRYQELVEKEFSKKYTGQWKTECNFITHSSFRAKWAVFNTFQALLIVSLLIWIIVLHIAAGRPLNNPMREALIIVFSVLVPWLVFRSYSEWYSSFGDMSFSRYTPLLLAIILSFLVFALIGILQHRGRALVIAASFMVATSSLVATISQINPEWFGYLVSHFSILSPIELLTVYFLVLLLFGSALWYMLETTISGNHEHD</sequence>
<proteinExistence type="predicted"/>
<organism evidence="2 3">
    <name type="scientific">Thiorhodococcus fuscus</name>
    <dbReference type="NCBI Taxonomy" id="527200"/>
    <lineage>
        <taxon>Bacteria</taxon>
        <taxon>Pseudomonadati</taxon>
        <taxon>Pseudomonadota</taxon>
        <taxon>Gammaproteobacteria</taxon>
        <taxon>Chromatiales</taxon>
        <taxon>Chromatiaceae</taxon>
        <taxon>Thiorhodococcus</taxon>
    </lineage>
</organism>
<accession>A0ABW4Y768</accession>
<comment type="caution">
    <text evidence="2">The sequence shown here is derived from an EMBL/GenBank/DDBJ whole genome shotgun (WGS) entry which is preliminary data.</text>
</comment>
<name>A0ABW4Y768_9GAMM</name>
<feature type="transmembrane region" description="Helical" evidence="1">
    <location>
        <begin position="333"/>
        <end position="352"/>
    </location>
</feature>
<keyword evidence="1" id="KW-1133">Transmembrane helix</keyword>
<evidence type="ECO:0000313" key="3">
    <source>
        <dbReference type="Proteomes" id="UP001597337"/>
    </source>
</evidence>
<keyword evidence="3" id="KW-1185">Reference proteome</keyword>
<feature type="transmembrane region" description="Helical" evidence="1">
    <location>
        <begin position="234"/>
        <end position="251"/>
    </location>
</feature>
<evidence type="ECO:0000256" key="1">
    <source>
        <dbReference type="SAM" id="Phobius"/>
    </source>
</evidence>
<feature type="transmembrane region" description="Helical" evidence="1">
    <location>
        <begin position="47"/>
        <end position="66"/>
    </location>
</feature>
<dbReference type="Proteomes" id="UP001597337">
    <property type="component" value="Unassembled WGS sequence"/>
</dbReference>
<feature type="transmembrane region" description="Helical" evidence="1">
    <location>
        <begin position="78"/>
        <end position="96"/>
    </location>
</feature>
<feature type="transmembrane region" description="Helical" evidence="1">
    <location>
        <begin position="263"/>
        <end position="286"/>
    </location>
</feature>
<protein>
    <submittedName>
        <fullName evidence="2">Uncharacterized protein</fullName>
    </submittedName>
</protein>
<feature type="transmembrane region" description="Helical" evidence="1">
    <location>
        <begin position="293"/>
        <end position="313"/>
    </location>
</feature>
<reference evidence="3" key="1">
    <citation type="journal article" date="2019" name="Int. J. Syst. Evol. Microbiol.">
        <title>The Global Catalogue of Microorganisms (GCM) 10K type strain sequencing project: providing services to taxonomists for standard genome sequencing and annotation.</title>
        <authorList>
            <consortium name="The Broad Institute Genomics Platform"/>
            <consortium name="The Broad Institute Genome Sequencing Center for Infectious Disease"/>
            <person name="Wu L."/>
            <person name="Ma J."/>
        </authorList>
    </citation>
    <scope>NUCLEOTIDE SEQUENCE [LARGE SCALE GENOMIC DNA]</scope>
    <source>
        <strain evidence="3">KACC 12597</strain>
    </source>
</reference>
<dbReference type="RefSeq" id="WP_386025960.1">
    <property type="nucleotide sequence ID" value="NZ_JBHUHX010000018.1"/>
</dbReference>
<keyword evidence="1" id="KW-0812">Transmembrane</keyword>
<feature type="transmembrane region" description="Helical" evidence="1">
    <location>
        <begin position="198"/>
        <end position="222"/>
    </location>
</feature>
<evidence type="ECO:0000313" key="2">
    <source>
        <dbReference type="EMBL" id="MFD2112027.1"/>
    </source>
</evidence>
<dbReference type="EMBL" id="JBHUHX010000018">
    <property type="protein sequence ID" value="MFD2112027.1"/>
    <property type="molecule type" value="Genomic_DNA"/>
</dbReference>
<keyword evidence="1" id="KW-0472">Membrane</keyword>
<gene>
    <name evidence="2" type="ORF">ACFSJC_09270</name>
</gene>